<dbReference type="EMBL" id="UYYB01022555">
    <property type="protein sequence ID" value="VDM71884.1"/>
    <property type="molecule type" value="Genomic_DNA"/>
</dbReference>
<feature type="non-terminal residue" evidence="2">
    <location>
        <position position="265"/>
    </location>
</feature>
<keyword evidence="3" id="KW-1185">Reference proteome</keyword>
<name>A0A3P7J1R5_STRVU</name>
<organism evidence="2 3">
    <name type="scientific">Strongylus vulgaris</name>
    <name type="common">Blood worm</name>
    <dbReference type="NCBI Taxonomy" id="40348"/>
    <lineage>
        <taxon>Eukaryota</taxon>
        <taxon>Metazoa</taxon>
        <taxon>Ecdysozoa</taxon>
        <taxon>Nematoda</taxon>
        <taxon>Chromadorea</taxon>
        <taxon>Rhabditida</taxon>
        <taxon>Rhabditina</taxon>
        <taxon>Rhabditomorpha</taxon>
        <taxon>Strongyloidea</taxon>
        <taxon>Strongylidae</taxon>
        <taxon>Strongylus</taxon>
    </lineage>
</organism>
<evidence type="ECO:0000313" key="3">
    <source>
        <dbReference type="Proteomes" id="UP000270094"/>
    </source>
</evidence>
<dbReference type="AlphaFoldDB" id="A0A3P7J1R5"/>
<evidence type="ECO:0000313" key="2">
    <source>
        <dbReference type="EMBL" id="VDM71884.1"/>
    </source>
</evidence>
<sequence length="265" mass="30129">MKLNVFIYHNFVMELWIALIIRMSIINARNMTSKMRLVTFDNLLNASSWVITPPTTCDTTATHMLRVRTRHNITCHYGVGLTYDGPVCYCPTDQISQGDSCVAEDKCGRRFKGHPPICSQMCQNLPNGITECDCYEDFRPNGSYCNPRETIGSFVAVLGNMFVMTSTIQWESFPTKFQRTINQNRRMIAAAADTKRNWICYVMAAVKADPLTYAFMECSSIAKKASKIVETDITASFPLDDVRTIYHDPIGDNWLFLIGRTRLLI</sequence>
<keyword evidence="1" id="KW-1133">Transmembrane helix</keyword>
<proteinExistence type="predicted"/>
<keyword evidence="1" id="KW-0812">Transmembrane</keyword>
<dbReference type="OrthoDB" id="5868614at2759"/>
<reference evidence="2 3" key="1">
    <citation type="submission" date="2018-11" db="EMBL/GenBank/DDBJ databases">
        <authorList>
            <consortium name="Pathogen Informatics"/>
        </authorList>
    </citation>
    <scope>NUCLEOTIDE SEQUENCE [LARGE SCALE GENOMIC DNA]</scope>
</reference>
<evidence type="ECO:0000256" key="1">
    <source>
        <dbReference type="SAM" id="Phobius"/>
    </source>
</evidence>
<accession>A0A3P7J1R5</accession>
<gene>
    <name evidence="2" type="ORF">SVUK_LOCUS6882</name>
</gene>
<keyword evidence="1" id="KW-0472">Membrane</keyword>
<dbReference type="Proteomes" id="UP000270094">
    <property type="component" value="Unassembled WGS sequence"/>
</dbReference>
<protein>
    <submittedName>
        <fullName evidence="2">Uncharacterized protein</fullName>
    </submittedName>
</protein>
<feature type="transmembrane region" description="Helical" evidence="1">
    <location>
        <begin position="6"/>
        <end position="26"/>
    </location>
</feature>